<evidence type="ECO:0000313" key="2">
    <source>
        <dbReference type="Proteomes" id="UP001227192"/>
    </source>
</evidence>
<accession>A0AAI9X4Z6</accession>
<proteinExistence type="predicted"/>
<protein>
    <submittedName>
        <fullName evidence="1">Uncharacterized protein</fullName>
    </submittedName>
</protein>
<organism evidence="1 2">
    <name type="scientific">Penicillium thymicola</name>
    <dbReference type="NCBI Taxonomy" id="293382"/>
    <lineage>
        <taxon>Eukaryota</taxon>
        <taxon>Fungi</taxon>
        <taxon>Dikarya</taxon>
        <taxon>Ascomycota</taxon>
        <taxon>Pezizomycotina</taxon>
        <taxon>Eurotiomycetes</taxon>
        <taxon>Eurotiomycetidae</taxon>
        <taxon>Eurotiales</taxon>
        <taxon>Aspergillaceae</taxon>
        <taxon>Penicillium</taxon>
    </lineage>
</organism>
<dbReference type="EMBL" id="LACB01000370">
    <property type="protein sequence ID" value="KAJ9484080.1"/>
    <property type="molecule type" value="Genomic_DNA"/>
</dbReference>
<evidence type="ECO:0000313" key="1">
    <source>
        <dbReference type="EMBL" id="KAJ9484080.1"/>
    </source>
</evidence>
<reference evidence="1" key="1">
    <citation type="submission" date="2015-06" db="EMBL/GenBank/DDBJ databases">
        <authorList>
            <person name="Nguyen H."/>
        </authorList>
    </citation>
    <scope>NUCLEOTIDE SEQUENCE</scope>
    <source>
        <strain evidence="1">DAOM 180753</strain>
    </source>
</reference>
<sequence length="107" mass="12280">MTFNERQLVVDTISTFAAPSIFPKDFKHDPGMERYQHNCQVTSHSYAQVSIETELSVSSKSNSLYVRNTYTFKFSKGLSDALSGICPHKETNKWLRQFFIETGLNYS</sequence>
<reference evidence="1" key="2">
    <citation type="journal article" date="2016" name="Fungal Biol.">
        <title>Ochratoxin A production by Penicillium thymicola.</title>
        <authorList>
            <person name="Nguyen H.D.T."/>
            <person name="McMullin D.R."/>
            <person name="Ponomareva E."/>
            <person name="Riley R."/>
            <person name="Pomraning K.R."/>
            <person name="Baker S.E."/>
            <person name="Seifert K.A."/>
        </authorList>
    </citation>
    <scope>NUCLEOTIDE SEQUENCE</scope>
    <source>
        <strain evidence="1">DAOM 180753</strain>
    </source>
</reference>
<gene>
    <name evidence="1" type="ORF">VN97_g9297</name>
</gene>
<feature type="non-terminal residue" evidence="1">
    <location>
        <position position="107"/>
    </location>
</feature>
<comment type="caution">
    <text evidence="1">The sequence shown here is derived from an EMBL/GenBank/DDBJ whole genome shotgun (WGS) entry which is preliminary data.</text>
</comment>
<dbReference type="Proteomes" id="UP001227192">
    <property type="component" value="Unassembled WGS sequence"/>
</dbReference>
<name>A0AAI9X4Z6_PENTH</name>
<dbReference type="AlphaFoldDB" id="A0AAI9X4Z6"/>
<keyword evidence="2" id="KW-1185">Reference proteome</keyword>